<feature type="compositionally biased region" description="Polar residues" evidence="1">
    <location>
        <begin position="76"/>
        <end position="87"/>
    </location>
</feature>
<feature type="region of interest" description="Disordered" evidence="1">
    <location>
        <begin position="1"/>
        <end position="95"/>
    </location>
</feature>
<dbReference type="Proteomes" id="UP000218811">
    <property type="component" value="Unassembled WGS sequence"/>
</dbReference>
<gene>
    <name evidence="2" type="ORF">WOLCODRAFT_18983</name>
</gene>
<protein>
    <submittedName>
        <fullName evidence="2">Uncharacterized protein</fullName>
    </submittedName>
</protein>
<evidence type="ECO:0000313" key="3">
    <source>
        <dbReference type="Proteomes" id="UP000218811"/>
    </source>
</evidence>
<sequence>MTEPSQNAMSGSNPINRTFQDPTAFGYNQMGTRSDTTESVSEAPGSLVEMPVDVGARRDIGDPAPSQRAQGGTAFDPSSQMTAQSRWGSRRDAEADEARKILGAEGPIVKGNASAVEDARQEVGFLEGRLGTVASQTRNA</sequence>
<proteinExistence type="predicted"/>
<dbReference type="OrthoDB" id="2790435at2759"/>
<feature type="compositionally biased region" description="Polar residues" evidence="1">
    <location>
        <begin position="1"/>
        <end position="21"/>
    </location>
</feature>
<dbReference type="EMBL" id="KB468157">
    <property type="protein sequence ID" value="PCH44522.1"/>
    <property type="molecule type" value="Genomic_DNA"/>
</dbReference>
<accession>A0A2H3JQV5</accession>
<evidence type="ECO:0000256" key="1">
    <source>
        <dbReference type="SAM" id="MobiDB-lite"/>
    </source>
</evidence>
<keyword evidence="3" id="KW-1185">Reference proteome</keyword>
<name>A0A2H3JQV5_WOLCO</name>
<dbReference type="AlphaFoldDB" id="A0A2H3JQV5"/>
<dbReference type="OMA" id="HEYANPA"/>
<feature type="compositionally biased region" description="Polar residues" evidence="1">
    <location>
        <begin position="29"/>
        <end position="40"/>
    </location>
</feature>
<reference evidence="2 3" key="1">
    <citation type="journal article" date="2012" name="Science">
        <title>The Paleozoic origin of enzymatic lignin decomposition reconstructed from 31 fungal genomes.</title>
        <authorList>
            <person name="Floudas D."/>
            <person name="Binder M."/>
            <person name="Riley R."/>
            <person name="Barry K."/>
            <person name="Blanchette R.A."/>
            <person name="Henrissat B."/>
            <person name="Martinez A.T."/>
            <person name="Otillar R."/>
            <person name="Spatafora J.W."/>
            <person name="Yadav J.S."/>
            <person name="Aerts A."/>
            <person name="Benoit I."/>
            <person name="Boyd A."/>
            <person name="Carlson A."/>
            <person name="Copeland A."/>
            <person name="Coutinho P.M."/>
            <person name="de Vries R.P."/>
            <person name="Ferreira P."/>
            <person name="Findley K."/>
            <person name="Foster B."/>
            <person name="Gaskell J."/>
            <person name="Glotzer D."/>
            <person name="Gorecki P."/>
            <person name="Heitman J."/>
            <person name="Hesse C."/>
            <person name="Hori C."/>
            <person name="Igarashi K."/>
            <person name="Jurgens J.A."/>
            <person name="Kallen N."/>
            <person name="Kersten P."/>
            <person name="Kohler A."/>
            <person name="Kuees U."/>
            <person name="Kumar T.K.A."/>
            <person name="Kuo A."/>
            <person name="LaButti K."/>
            <person name="Larrondo L.F."/>
            <person name="Lindquist E."/>
            <person name="Ling A."/>
            <person name="Lombard V."/>
            <person name="Lucas S."/>
            <person name="Lundell T."/>
            <person name="Martin R."/>
            <person name="McLaughlin D.J."/>
            <person name="Morgenstern I."/>
            <person name="Morin E."/>
            <person name="Murat C."/>
            <person name="Nagy L.G."/>
            <person name="Nolan M."/>
            <person name="Ohm R.A."/>
            <person name="Patyshakuliyeva A."/>
            <person name="Rokas A."/>
            <person name="Ruiz-Duenas F.J."/>
            <person name="Sabat G."/>
            <person name="Salamov A."/>
            <person name="Samejima M."/>
            <person name="Schmutz J."/>
            <person name="Slot J.C."/>
            <person name="St John F."/>
            <person name="Stenlid J."/>
            <person name="Sun H."/>
            <person name="Sun S."/>
            <person name="Syed K."/>
            <person name="Tsang A."/>
            <person name="Wiebenga A."/>
            <person name="Young D."/>
            <person name="Pisabarro A."/>
            <person name="Eastwood D.C."/>
            <person name="Martin F."/>
            <person name="Cullen D."/>
            <person name="Grigoriev I.V."/>
            <person name="Hibbett D.S."/>
        </authorList>
    </citation>
    <scope>NUCLEOTIDE SEQUENCE [LARGE SCALE GENOMIC DNA]</scope>
    <source>
        <strain evidence="2 3">MD-104</strain>
    </source>
</reference>
<evidence type="ECO:0000313" key="2">
    <source>
        <dbReference type="EMBL" id="PCH44522.1"/>
    </source>
</evidence>
<organism evidence="2 3">
    <name type="scientific">Wolfiporia cocos (strain MD-104)</name>
    <name type="common">Brown rot fungus</name>
    <dbReference type="NCBI Taxonomy" id="742152"/>
    <lineage>
        <taxon>Eukaryota</taxon>
        <taxon>Fungi</taxon>
        <taxon>Dikarya</taxon>
        <taxon>Basidiomycota</taxon>
        <taxon>Agaricomycotina</taxon>
        <taxon>Agaricomycetes</taxon>
        <taxon>Polyporales</taxon>
        <taxon>Phaeolaceae</taxon>
        <taxon>Wolfiporia</taxon>
    </lineage>
</organism>